<feature type="region of interest" description="Disordered" evidence="1">
    <location>
        <begin position="26"/>
        <end position="97"/>
    </location>
</feature>
<comment type="caution">
    <text evidence="2">The sequence shown here is derived from an EMBL/GenBank/DDBJ whole genome shotgun (WGS) entry which is preliminary data.</text>
</comment>
<dbReference type="Proteomes" id="UP000606194">
    <property type="component" value="Unassembled WGS sequence"/>
</dbReference>
<protein>
    <submittedName>
        <fullName evidence="2">Uncharacterized protein</fullName>
    </submittedName>
</protein>
<dbReference type="AlphaFoldDB" id="A0A918FRP1"/>
<sequence>MAVPVALSSVPLLPLLPGAAASCRSAAVRWSATGREPAGDPSAARETGTVGPAPSREGEDEGEGEGEGVGEGAAARWTAVGRPSTPEGAGGVPSAVVDPSEPAAVAARGPGAGSSAVVGPALSAPVARPEACAAPVSADGAAVAARAGSVRRWTGVDVDLVNGAGSRAGGGAAGDTRMPRAGETAAGRDVCAGRAATTGTSGGAGAVATDGRADALDDAEDEAEGEENEDEYEYDDDGPGAPAGPSRSGAGPWAGAGSSPGAVGV</sequence>
<evidence type="ECO:0000256" key="1">
    <source>
        <dbReference type="SAM" id="MobiDB-lite"/>
    </source>
</evidence>
<name>A0A918FRP1_9ACTN</name>
<accession>A0A918FRP1</accession>
<reference evidence="2" key="2">
    <citation type="submission" date="2020-09" db="EMBL/GenBank/DDBJ databases">
        <authorList>
            <person name="Sun Q."/>
            <person name="Ohkuma M."/>
        </authorList>
    </citation>
    <scope>NUCLEOTIDE SEQUENCE</scope>
    <source>
        <strain evidence="2">JCM 4386</strain>
    </source>
</reference>
<evidence type="ECO:0000313" key="2">
    <source>
        <dbReference type="EMBL" id="GGR73609.1"/>
    </source>
</evidence>
<dbReference type="EMBL" id="BMTL01000004">
    <property type="protein sequence ID" value="GGR73609.1"/>
    <property type="molecule type" value="Genomic_DNA"/>
</dbReference>
<evidence type="ECO:0000313" key="3">
    <source>
        <dbReference type="Proteomes" id="UP000606194"/>
    </source>
</evidence>
<gene>
    <name evidence="2" type="ORF">GCM10010269_10690</name>
</gene>
<organism evidence="2 3">
    <name type="scientific">Streptomyces humidus</name>
    <dbReference type="NCBI Taxonomy" id="52259"/>
    <lineage>
        <taxon>Bacteria</taxon>
        <taxon>Bacillati</taxon>
        <taxon>Actinomycetota</taxon>
        <taxon>Actinomycetes</taxon>
        <taxon>Kitasatosporales</taxon>
        <taxon>Streptomycetaceae</taxon>
        <taxon>Streptomyces</taxon>
    </lineage>
</organism>
<proteinExistence type="predicted"/>
<reference evidence="2" key="1">
    <citation type="journal article" date="2014" name="Int. J. Syst. Evol. Microbiol.">
        <title>Complete genome sequence of Corynebacterium casei LMG S-19264T (=DSM 44701T), isolated from a smear-ripened cheese.</title>
        <authorList>
            <consortium name="US DOE Joint Genome Institute (JGI-PGF)"/>
            <person name="Walter F."/>
            <person name="Albersmeier A."/>
            <person name="Kalinowski J."/>
            <person name="Ruckert C."/>
        </authorList>
    </citation>
    <scope>NUCLEOTIDE SEQUENCE</scope>
    <source>
        <strain evidence="2">JCM 4386</strain>
    </source>
</reference>
<feature type="region of interest" description="Disordered" evidence="1">
    <location>
        <begin position="162"/>
        <end position="265"/>
    </location>
</feature>
<keyword evidence="3" id="KW-1185">Reference proteome</keyword>
<feature type="compositionally biased region" description="Acidic residues" evidence="1">
    <location>
        <begin position="58"/>
        <end position="68"/>
    </location>
</feature>
<feature type="compositionally biased region" description="Low complexity" evidence="1">
    <location>
        <begin position="239"/>
        <end position="265"/>
    </location>
</feature>
<feature type="compositionally biased region" description="Acidic residues" evidence="1">
    <location>
        <begin position="216"/>
        <end position="238"/>
    </location>
</feature>
<dbReference type="RefSeq" id="WP_190148077.1">
    <property type="nucleotide sequence ID" value="NZ_BMTL01000004.1"/>
</dbReference>